<evidence type="ECO:0000313" key="4">
    <source>
        <dbReference type="Proteomes" id="UP000222503"/>
    </source>
</evidence>
<evidence type="ECO:0000313" key="3">
    <source>
        <dbReference type="EMBL" id="PHG63526.1"/>
    </source>
</evidence>
<evidence type="ECO:0000256" key="1">
    <source>
        <dbReference type="ARBA" id="ARBA00002286"/>
    </source>
</evidence>
<accession>A0A2C5PXC7</accession>
<dbReference type="InterPro" id="IPR001584">
    <property type="entry name" value="Integrase_cat-core"/>
</dbReference>
<comment type="caution">
    <text evidence="3">The sequence shown here is derived from an EMBL/GenBank/DDBJ whole genome shotgun (WGS) entry which is preliminary data.</text>
</comment>
<organism evidence="3 4">
    <name type="scientific">Bacillus wiedmannii</name>
    <dbReference type="NCBI Taxonomy" id="1890302"/>
    <lineage>
        <taxon>Bacteria</taxon>
        <taxon>Bacillati</taxon>
        <taxon>Bacillota</taxon>
        <taxon>Bacilli</taxon>
        <taxon>Bacillales</taxon>
        <taxon>Bacillaceae</taxon>
        <taxon>Bacillus</taxon>
        <taxon>Bacillus cereus group</taxon>
    </lineage>
</organism>
<reference evidence="3 4" key="1">
    <citation type="submission" date="2017-09" db="EMBL/GenBank/DDBJ databases">
        <title>Large-scale bioinformatics analysis of Bacillus genomes uncovers conserved roles of natural products in bacterial physiology.</title>
        <authorList>
            <consortium name="Agbiome Team Llc"/>
            <person name="Bleich R.M."/>
            <person name="Grubbs K.J."/>
            <person name="Santa Maria K.C."/>
            <person name="Allen S.E."/>
            <person name="Farag S."/>
            <person name="Shank E.A."/>
            <person name="Bowers A."/>
        </authorList>
    </citation>
    <scope>NUCLEOTIDE SEQUENCE [LARGE SCALE GENOMIC DNA]</scope>
    <source>
        <strain evidence="3 4">AFS029838</strain>
    </source>
</reference>
<dbReference type="GO" id="GO:0015074">
    <property type="term" value="P:DNA integration"/>
    <property type="evidence" value="ECO:0007669"/>
    <property type="project" value="InterPro"/>
</dbReference>
<dbReference type="AlphaFoldDB" id="A0A2C5PXC7"/>
<dbReference type="EMBL" id="NUUQ01000011">
    <property type="protein sequence ID" value="PHG63526.1"/>
    <property type="molecule type" value="Genomic_DNA"/>
</dbReference>
<dbReference type="SUPFAM" id="SSF53098">
    <property type="entry name" value="Ribonuclease H-like"/>
    <property type="match status" value="1"/>
</dbReference>
<feature type="domain" description="Integrase catalytic" evidence="2">
    <location>
        <begin position="508"/>
        <end position="700"/>
    </location>
</feature>
<dbReference type="InterPro" id="IPR014833">
    <property type="entry name" value="TnsA_N"/>
</dbReference>
<comment type="function">
    <text evidence="1">Involved in the transposition of the insertion sequence.</text>
</comment>
<protein>
    <submittedName>
        <fullName evidence="3">Transposase</fullName>
    </submittedName>
</protein>
<dbReference type="RefSeq" id="WP_098721972.1">
    <property type="nucleotide sequence ID" value="NZ_NUUQ01000011.1"/>
</dbReference>
<dbReference type="Gene3D" id="3.30.420.10">
    <property type="entry name" value="Ribonuclease H-like superfamily/Ribonuclease H"/>
    <property type="match status" value="1"/>
</dbReference>
<dbReference type="GO" id="GO:0003676">
    <property type="term" value="F:nucleic acid binding"/>
    <property type="evidence" value="ECO:0007669"/>
    <property type="project" value="InterPro"/>
</dbReference>
<sequence length="890" mass="103571">MLSEQEFIIWCKKNDVSEKAKAMIEKIRSSDPVRSVSSGGRNVPGNYPSKKMGVSIQFESHTVEFPGIYMMEHDSNVLEYYDQPNSIKIHYSSSKKKNIGVIYTPDFFVIRKDSAAWEEWKTEQDLIALSSKNPNRYTKDENGIWRCPPGEEYAAQFGLEFHVRSSSEINRVLERNIAFLEDYIFDFDREVDIQKIKDIKRLISKKPGIFLLDLIDKEESFQADDLYTLLVQNRIYIDINKYAIADYARVPVFLNREQAVAFEVVLHDTKKSVHAFLDLEITIGQEILWEGQAWKIINIGLENLTLINDQKQFVELPKESIVSLFNQGKIEGINKLHLPKYMQEEKGLLLEASEEALVIANQRFEIVKRSLNGEKISEDVVPWRTLMEWRKLYRRAEELYGNGYTGLIPNTHKRGNRVNKLPLETIELINEVIDKHYENMKQKSKKVVHGHLLNICEKKNIIAPSYKTFCQYVKKRSMEKQVRKREGKRLAYKHERFYWTLNQTTPRHGDRPFEICHIDHTELDIELVLTASQKYSFRPYITFLVDAYSRKILAHYLTFDPPSYRSTMMVLRECVKKYARLPQIMVVDGGKEFHSTYFDTLLATYECTKKVRPGAKPRFGNVIERIFGTVNTTFIHNLKGHTKIMRNVRQVTKEFLPKNNAVWNLADLNEVLTSWIEDVYHQLDHPALGHSPKEAFEIGISFGGKRPHRLIRYDELFKIITLPTTAKGIAKVQVGSGVKVNYIYYWNDAFKDPGIENSTLSVRFDPYDLGVAYAFVKGKWVKCISQYYSILKGRTEKELKIIASEIRQQNKNHSRTLNLNAKLIAGYIEMMEDSEKLLIQQIKDKERKVSMKVIEDAGTSLKTEHPSDSIIQEVLTDYSNLEMLDFFEEC</sequence>
<dbReference type="InterPro" id="IPR012337">
    <property type="entry name" value="RNaseH-like_sf"/>
</dbReference>
<dbReference type="Proteomes" id="UP000222503">
    <property type="component" value="Unassembled WGS sequence"/>
</dbReference>
<gene>
    <name evidence="3" type="ORF">COI65_08900</name>
</gene>
<evidence type="ECO:0000259" key="2">
    <source>
        <dbReference type="PROSITE" id="PS50994"/>
    </source>
</evidence>
<proteinExistence type="predicted"/>
<dbReference type="InterPro" id="IPR036397">
    <property type="entry name" value="RNaseH_sf"/>
</dbReference>
<dbReference type="Pfam" id="PF08722">
    <property type="entry name" value="Tn7_TnsA-like_N"/>
    <property type="match status" value="1"/>
</dbReference>
<name>A0A2C5PXC7_9BACI</name>
<dbReference type="PROSITE" id="PS50994">
    <property type="entry name" value="INTEGRASE"/>
    <property type="match status" value="1"/>
</dbReference>